<keyword evidence="5 9" id="KW-0798">TonB box</keyword>
<keyword evidence="7 8" id="KW-0998">Cell outer membrane</keyword>
<evidence type="ECO:0000313" key="13">
    <source>
        <dbReference type="EMBL" id="MCU7548697.1"/>
    </source>
</evidence>
<evidence type="ECO:0000313" key="14">
    <source>
        <dbReference type="Proteomes" id="UP001155483"/>
    </source>
</evidence>
<evidence type="ECO:0000256" key="2">
    <source>
        <dbReference type="ARBA" id="ARBA00022448"/>
    </source>
</evidence>
<evidence type="ECO:0000256" key="8">
    <source>
        <dbReference type="PROSITE-ProRule" id="PRU01360"/>
    </source>
</evidence>
<keyword evidence="13" id="KW-0675">Receptor</keyword>
<dbReference type="NCBIfam" id="TIGR04056">
    <property type="entry name" value="OMP_RagA_SusC"/>
    <property type="match status" value="1"/>
</dbReference>
<dbReference type="InterPro" id="IPR008969">
    <property type="entry name" value="CarboxyPept-like_regulatory"/>
</dbReference>
<reference evidence="13" key="1">
    <citation type="submission" date="2022-09" db="EMBL/GenBank/DDBJ databases">
        <authorList>
            <person name="Yuan C."/>
            <person name="Ke Z."/>
        </authorList>
    </citation>
    <scope>NUCLEOTIDE SEQUENCE</scope>
    <source>
        <strain evidence="13">LB-8</strain>
    </source>
</reference>
<keyword evidence="14" id="KW-1185">Reference proteome</keyword>
<dbReference type="InterPro" id="IPR000531">
    <property type="entry name" value="Beta-barrel_TonB"/>
</dbReference>
<evidence type="ECO:0000256" key="3">
    <source>
        <dbReference type="ARBA" id="ARBA00022452"/>
    </source>
</evidence>
<evidence type="ECO:0000256" key="5">
    <source>
        <dbReference type="ARBA" id="ARBA00023077"/>
    </source>
</evidence>
<comment type="caution">
    <text evidence="13">The sequence shown here is derived from an EMBL/GenBank/DDBJ whole genome shotgun (WGS) entry which is preliminary data.</text>
</comment>
<keyword evidence="3 8" id="KW-1134">Transmembrane beta strand</keyword>
<dbReference type="EMBL" id="JAOTIF010000002">
    <property type="protein sequence ID" value="MCU7548697.1"/>
    <property type="molecule type" value="Genomic_DNA"/>
</dbReference>
<dbReference type="Pfam" id="PF00593">
    <property type="entry name" value="TonB_dep_Rec_b-barrel"/>
    <property type="match status" value="1"/>
</dbReference>
<feature type="domain" description="TonB-dependent receptor plug" evidence="12">
    <location>
        <begin position="113"/>
        <end position="221"/>
    </location>
</feature>
<comment type="similarity">
    <text evidence="8 9">Belongs to the TonB-dependent receptor family.</text>
</comment>
<dbReference type="Pfam" id="PF07715">
    <property type="entry name" value="Plug"/>
    <property type="match status" value="1"/>
</dbReference>
<feature type="signal peptide" evidence="10">
    <location>
        <begin position="1"/>
        <end position="19"/>
    </location>
</feature>
<proteinExistence type="inferred from homology"/>
<keyword evidence="2 8" id="KW-0813">Transport</keyword>
<dbReference type="PROSITE" id="PS52016">
    <property type="entry name" value="TONB_DEPENDENT_REC_3"/>
    <property type="match status" value="1"/>
</dbReference>
<dbReference type="Gene3D" id="2.40.170.20">
    <property type="entry name" value="TonB-dependent receptor, beta-barrel domain"/>
    <property type="match status" value="1"/>
</dbReference>
<dbReference type="InterPro" id="IPR012910">
    <property type="entry name" value="Plug_dom"/>
</dbReference>
<evidence type="ECO:0000256" key="10">
    <source>
        <dbReference type="SAM" id="SignalP"/>
    </source>
</evidence>
<feature type="chain" id="PRO_5040982604" evidence="10">
    <location>
        <begin position="20"/>
        <end position="1046"/>
    </location>
</feature>
<comment type="subcellular location">
    <subcellularLocation>
        <location evidence="1 8">Cell outer membrane</location>
        <topology evidence="1 8">Multi-pass membrane protein</topology>
    </subcellularLocation>
</comment>
<dbReference type="InterPro" id="IPR023996">
    <property type="entry name" value="TonB-dep_OMP_SusC/RagA"/>
</dbReference>
<keyword evidence="10" id="KW-0732">Signal</keyword>
<dbReference type="Gene3D" id="2.60.40.1120">
    <property type="entry name" value="Carboxypeptidase-like, regulatory domain"/>
    <property type="match status" value="1"/>
</dbReference>
<dbReference type="InterPro" id="IPR023997">
    <property type="entry name" value="TonB-dep_OMP_SusC/RagA_CS"/>
</dbReference>
<dbReference type="InterPro" id="IPR037066">
    <property type="entry name" value="Plug_dom_sf"/>
</dbReference>
<organism evidence="13 14">
    <name type="scientific">Paraflavisolibacter caeni</name>
    <dbReference type="NCBI Taxonomy" id="2982496"/>
    <lineage>
        <taxon>Bacteria</taxon>
        <taxon>Pseudomonadati</taxon>
        <taxon>Bacteroidota</taxon>
        <taxon>Chitinophagia</taxon>
        <taxon>Chitinophagales</taxon>
        <taxon>Chitinophagaceae</taxon>
        <taxon>Paraflavisolibacter</taxon>
    </lineage>
</organism>
<dbReference type="InterPro" id="IPR036942">
    <property type="entry name" value="Beta-barrel_TonB_sf"/>
</dbReference>
<dbReference type="InterPro" id="IPR039426">
    <property type="entry name" value="TonB-dep_rcpt-like"/>
</dbReference>
<dbReference type="Gene3D" id="2.170.130.10">
    <property type="entry name" value="TonB-dependent receptor, plug domain"/>
    <property type="match status" value="1"/>
</dbReference>
<name>A0A9X2XUF8_9BACT</name>
<accession>A0A9X2XUF8</accession>
<dbReference type="Pfam" id="PF13715">
    <property type="entry name" value="CarbopepD_reg_2"/>
    <property type="match status" value="1"/>
</dbReference>
<protein>
    <submittedName>
        <fullName evidence="13">TonB-dependent receptor</fullName>
    </submittedName>
</protein>
<evidence type="ECO:0000259" key="12">
    <source>
        <dbReference type="Pfam" id="PF07715"/>
    </source>
</evidence>
<evidence type="ECO:0000256" key="4">
    <source>
        <dbReference type="ARBA" id="ARBA00022692"/>
    </source>
</evidence>
<dbReference type="Proteomes" id="UP001155483">
    <property type="component" value="Unassembled WGS sequence"/>
</dbReference>
<evidence type="ECO:0000256" key="9">
    <source>
        <dbReference type="RuleBase" id="RU003357"/>
    </source>
</evidence>
<dbReference type="SUPFAM" id="SSF49464">
    <property type="entry name" value="Carboxypeptidase regulatory domain-like"/>
    <property type="match status" value="1"/>
</dbReference>
<evidence type="ECO:0000256" key="7">
    <source>
        <dbReference type="ARBA" id="ARBA00023237"/>
    </source>
</evidence>
<keyword evidence="4 8" id="KW-0812">Transmembrane</keyword>
<dbReference type="RefSeq" id="WP_279296141.1">
    <property type="nucleotide sequence ID" value="NZ_JAOTIF010000002.1"/>
</dbReference>
<dbReference type="GO" id="GO:0009279">
    <property type="term" value="C:cell outer membrane"/>
    <property type="evidence" value="ECO:0007669"/>
    <property type="project" value="UniProtKB-SubCell"/>
</dbReference>
<keyword evidence="6 8" id="KW-0472">Membrane</keyword>
<gene>
    <name evidence="13" type="ORF">OCK74_06185</name>
</gene>
<sequence>MRKLVYLLTVLLLSLCAIAQQRTVSGKITNTTGEPLAGASVAEKGTSNAALTKADGSFAMILTTADPVLVVSFIGYEKEETVVGNSAELNIQLTQQPKALNTVVVTGYSSQRKADLTGAVSVVSLSEVKDIPTGNPMRALQGRVPGLYVEATGQPNGSNSKVLIRGLNTLGDPNPLYIIDGIPTKDPMVFGSINPSAIASVQVLKDASAASIYGARASNGVIIVTTKDGRGRAGQERVSVQFNASVSTQTEKPWREDALSSEGRGRALWQAAVNDKTNPNNAIYTYDWNGDYNNPVLNKVNIAPYVGGDTLQPAGNTNWQDASYERAIIEQYDLSLTAGTNKSSLLVNLGYYKNTGMLVYTHYHRYTTRVNAYTTFLDGKVKVGENIQLARSSETLASNDLGGVATPELAVTLAPTIPVFRTDGTYAGPIGAGYSDRNNPVHMQYINRWDKNNRLNILGNVYAEITPVKGLVLRTSLGADYTNSLFKNIEPAFVEGFLSRSVNSLSEQQGNDITLTWTNTANYQFTLQNKHKLNALLGTESIREDFQGFGAFREGFAVEDEDYYVLDAGTGRSTNNGSATGYRLFSLFGKVNYAFGDKYLASATLRRDGSSRFGTENQYGFFPAFTLGWRINNEEFFKNIDYVSNLKLRAGIGRVGNQEIGNTARFGLYQTNYGTLYNNGVGFPGQWLNVGSAYDLNGLNQGTLPSGYVQVQGENQNLKWESTDELNVGVDFGLFNEKITGSFDYFTRKTKDILIQPPIAGAVGEGRVKWLNGASKNNKGWELLLGYNNKIGELNYSISGNAAHFKDRITELPEEVRTAYPGNVEKTIVGHSQLSVFGYKTDGIFKSQEEVDKHAAQTGKGIGRIKYVDLNGDNKIDALDQDWLGTLLPSLEYGFRIDLDYRNFDLSIFGSGVAGKTGFDPARQFNSFAAVNQNNGPGVLDAWTPKNPDSNTPMLSLVNSNDEFRTSDFFMVNGSYFKLRNVQLGYTMPKSVTSKVKMETLRFYFIGQNLFAIKSNEYLSKDPERIGGFANWPQPTTYTLGANLTF</sequence>
<dbReference type="SUPFAM" id="SSF56935">
    <property type="entry name" value="Porins"/>
    <property type="match status" value="1"/>
</dbReference>
<evidence type="ECO:0000256" key="6">
    <source>
        <dbReference type="ARBA" id="ARBA00023136"/>
    </source>
</evidence>
<dbReference type="NCBIfam" id="TIGR04057">
    <property type="entry name" value="SusC_RagA_signa"/>
    <property type="match status" value="1"/>
</dbReference>
<feature type="domain" description="TonB-dependent receptor-like beta-barrel" evidence="11">
    <location>
        <begin position="423"/>
        <end position="816"/>
    </location>
</feature>
<evidence type="ECO:0000259" key="11">
    <source>
        <dbReference type="Pfam" id="PF00593"/>
    </source>
</evidence>
<evidence type="ECO:0000256" key="1">
    <source>
        <dbReference type="ARBA" id="ARBA00004571"/>
    </source>
</evidence>
<dbReference type="AlphaFoldDB" id="A0A9X2XUF8"/>
<reference evidence="13" key="2">
    <citation type="submission" date="2023-04" db="EMBL/GenBank/DDBJ databases">
        <title>Paracnuella aquatica gen. nov., sp. nov., a member of the family Chitinophagaceae isolated from a hot spring.</title>
        <authorList>
            <person name="Wang C."/>
        </authorList>
    </citation>
    <scope>NUCLEOTIDE SEQUENCE</scope>
    <source>
        <strain evidence="13">LB-8</strain>
    </source>
</reference>